<protein>
    <submittedName>
        <fullName evidence="1">Unannotated protein</fullName>
    </submittedName>
</protein>
<gene>
    <name evidence="1" type="ORF">UFOPK4098_01552</name>
</gene>
<dbReference type="InterPro" id="IPR045756">
    <property type="entry name" value="DUF6183"/>
</dbReference>
<dbReference type="Pfam" id="PF19681">
    <property type="entry name" value="DUF6183"/>
    <property type="match status" value="1"/>
</dbReference>
<accession>A0A6J7RQR4</accession>
<dbReference type="AlphaFoldDB" id="A0A6J7RQR4"/>
<evidence type="ECO:0000313" key="1">
    <source>
        <dbReference type="EMBL" id="CAB5031094.1"/>
    </source>
</evidence>
<reference evidence="1" key="1">
    <citation type="submission" date="2020-05" db="EMBL/GenBank/DDBJ databases">
        <authorList>
            <person name="Chiriac C."/>
            <person name="Salcher M."/>
            <person name="Ghai R."/>
            <person name="Kavagutti S V."/>
        </authorList>
    </citation>
    <scope>NUCLEOTIDE SEQUENCE</scope>
</reference>
<name>A0A6J7RQR4_9ZZZZ</name>
<proteinExistence type="predicted"/>
<organism evidence="1">
    <name type="scientific">freshwater metagenome</name>
    <dbReference type="NCBI Taxonomy" id="449393"/>
    <lineage>
        <taxon>unclassified sequences</taxon>
        <taxon>metagenomes</taxon>
        <taxon>ecological metagenomes</taxon>
    </lineage>
</organism>
<dbReference type="EMBL" id="CAFBPN010000144">
    <property type="protein sequence ID" value="CAB5031094.1"/>
    <property type="molecule type" value="Genomic_DNA"/>
</dbReference>
<sequence length="329" mass="36478">MMSQYLDALVDRADLDEIIREIDALCAKREWNELASLRNKCAAAVKTGRQVWPAATLANYRLALHADAKNAAESLQHPTSTFSIGPLTEVIAQSHTWNEIQKYITDPPMRGFVAYERAIRGDTIENDESLQHILEIPLTLGTWEPSYEVPFYSDNGVEAPTPLLTAVPFNKVKCNTSAQRDDDPDIEQAVRGVVEAWTAQSNGRVTFAAVSGGISSALGALGLNEAYVCPLEPTQVMSLVAWAGASGGAHGRRRGMAQGRFSAWWLATAFADALEEWPLRPNTLLAEMEELQWFTWREEDPLHGWQLQLAVEDPFNDMSWAFSARDISS</sequence>